<evidence type="ECO:0000256" key="3">
    <source>
        <dbReference type="ARBA" id="ARBA00022741"/>
    </source>
</evidence>
<dbReference type="PROSITE" id="PS00300">
    <property type="entry name" value="SRP54"/>
    <property type="match status" value="1"/>
</dbReference>
<dbReference type="Gene3D" id="3.40.50.300">
    <property type="entry name" value="P-loop containing nucleotide triphosphate hydrolases"/>
    <property type="match status" value="1"/>
</dbReference>
<feature type="domain" description="SRP54-type proteins GTP-binding" evidence="11">
    <location>
        <begin position="384"/>
        <end position="397"/>
    </location>
</feature>
<dbReference type="Gene3D" id="1.20.120.140">
    <property type="entry name" value="Signal recognition particle SRP54, nucleotide-binding domain"/>
    <property type="match status" value="1"/>
</dbReference>
<evidence type="ECO:0000256" key="1">
    <source>
        <dbReference type="ARBA" id="ARBA00022475"/>
    </source>
</evidence>
<keyword evidence="13" id="KW-1185">Reference proteome</keyword>
<name>A0ABZ2QUR6_9ACTN</name>
<dbReference type="InterPro" id="IPR042101">
    <property type="entry name" value="SRP54_N_sf"/>
</dbReference>
<feature type="binding site" evidence="9">
    <location>
        <begin position="301"/>
        <end position="305"/>
    </location>
    <ligand>
        <name>GTP</name>
        <dbReference type="ChEBI" id="CHEBI:37565"/>
    </ligand>
</feature>
<protein>
    <recommendedName>
        <fullName evidence="9">Signal recognition particle receptor FtsY</fullName>
        <shortName evidence="9">SRP receptor</shortName>
        <ecNumber evidence="9">3.6.5.4</ecNumber>
    </recommendedName>
</protein>
<evidence type="ECO:0000259" key="11">
    <source>
        <dbReference type="PROSITE" id="PS00300"/>
    </source>
</evidence>
<dbReference type="SUPFAM" id="SSF52540">
    <property type="entry name" value="P-loop containing nucleoside triphosphate hydrolases"/>
    <property type="match status" value="1"/>
</dbReference>
<dbReference type="SUPFAM" id="SSF47364">
    <property type="entry name" value="Domain of the SRP/SRP receptor G-proteins"/>
    <property type="match status" value="1"/>
</dbReference>
<keyword evidence="5 9" id="KW-0342">GTP-binding</keyword>
<accession>A0ABZ2QUR6</accession>
<evidence type="ECO:0000256" key="10">
    <source>
        <dbReference type="SAM" id="MobiDB-lite"/>
    </source>
</evidence>
<dbReference type="InterPro" id="IPR003593">
    <property type="entry name" value="AAA+_ATPase"/>
</dbReference>
<gene>
    <name evidence="9 12" type="primary">ftsY</name>
    <name evidence="12" type="ORF">WAB15_29120</name>
</gene>
<keyword evidence="4 9" id="KW-0378">Hydrolase</keyword>
<dbReference type="PANTHER" id="PTHR43134">
    <property type="entry name" value="SIGNAL RECOGNITION PARTICLE RECEPTOR SUBUNIT ALPHA"/>
    <property type="match status" value="1"/>
</dbReference>
<dbReference type="PANTHER" id="PTHR43134:SF1">
    <property type="entry name" value="SIGNAL RECOGNITION PARTICLE RECEPTOR SUBUNIT ALPHA"/>
    <property type="match status" value="1"/>
</dbReference>
<keyword evidence="2 9" id="KW-0963">Cytoplasm</keyword>
<dbReference type="SMART" id="SM00382">
    <property type="entry name" value="AAA"/>
    <property type="match status" value="1"/>
</dbReference>
<dbReference type="HAMAP" id="MF_00920">
    <property type="entry name" value="FtsY"/>
    <property type="match status" value="1"/>
</dbReference>
<dbReference type="Proteomes" id="UP001626628">
    <property type="component" value="Chromosome"/>
</dbReference>
<sequence length="411" mass="43061">MEFVILAVVIAVVVLGAISGLVVSGRKKKQLPPPPPAAPKPSVTAPPAEPHVGEEAETPRDEDRRTIEEVALPTAEAPEAEVEAPAAEPEAPAAPEIEVPEPTAGRLVRLRARLSRSQNTLGKGLLTLLSREHLDEETWEEIEDTLLTADVGVAPTQELVDRLRERVKVLGTRTPDDLRALLREELLTLIGPDFDRTVHTANGIGNGGDEIPGVVLVVGVNGTGKTTTTGKLARVLVADGKSVVLGAADTFRAAAADQLQTWGERVGARTVRGPEGGDPASIAFDAVKEGIAESADVVLIDTAGRLHTKTGLMDELGKVKRVVEKHGPVGEVLLVLDATTGQNGLVQARVFAEVVDITGVVLTKLDGTAKGGIIVAVQRELGVPVKLVGLGEGADDLAPFEPKAFVDALID</sequence>
<dbReference type="RefSeq" id="WP_407288039.1">
    <property type="nucleotide sequence ID" value="NZ_CP147982.1"/>
</dbReference>
<organism evidence="12 13">
    <name type="scientific">Streptomyces sirii</name>
    <dbReference type="NCBI Taxonomy" id="3127701"/>
    <lineage>
        <taxon>Bacteria</taxon>
        <taxon>Bacillati</taxon>
        <taxon>Actinomycetota</taxon>
        <taxon>Actinomycetes</taxon>
        <taxon>Kitasatosporales</taxon>
        <taxon>Streptomycetaceae</taxon>
        <taxon>Streptomyces</taxon>
    </lineage>
</organism>
<feature type="region of interest" description="Disordered" evidence="10">
    <location>
        <begin position="25"/>
        <end position="100"/>
    </location>
</feature>
<feature type="binding site" evidence="9">
    <location>
        <begin position="363"/>
        <end position="366"/>
    </location>
    <ligand>
        <name>GTP</name>
        <dbReference type="ChEBI" id="CHEBI:37565"/>
    </ligand>
</feature>
<dbReference type="SMART" id="SM00962">
    <property type="entry name" value="SRP54"/>
    <property type="match status" value="1"/>
</dbReference>
<comment type="catalytic activity">
    <reaction evidence="8 9">
        <text>GTP + H2O = GDP + phosphate + H(+)</text>
        <dbReference type="Rhea" id="RHEA:19669"/>
        <dbReference type="ChEBI" id="CHEBI:15377"/>
        <dbReference type="ChEBI" id="CHEBI:15378"/>
        <dbReference type="ChEBI" id="CHEBI:37565"/>
        <dbReference type="ChEBI" id="CHEBI:43474"/>
        <dbReference type="ChEBI" id="CHEBI:58189"/>
        <dbReference type="EC" id="3.6.5.4"/>
    </reaction>
</comment>
<dbReference type="EMBL" id="CP147982">
    <property type="protein sequence ID" value="WXK79735.1"/>
    <property type="molecule type" value="Genomic_DNA"/>
</dbReference>
<evidence type="ECO:0000256" key="4">
    <source>
        <dbReference type="ARBA" id="ARBA00022801"/>
    </source>
</evidence>
<evidence type="ECO:0000313" key="12">
    <source>
        <dbReference type="EMBL" id="WXK79735.1"/>
    </source>
</evidence>
<keyword evidence="1 9" id="KW-1003">Cell membrane</keyword>
<dbReference type="InterPro" id="IPR004390">
    <property type="entry name" value="SR_rcpt_FtsY"/>
</dbReference>
<feature type="compositionally biased region" description="Low complexity" evidence="10">
    <location>
        <begin position="69"/>
        <end position="100"/>
    </location>
</feature>
<dbReference type="InterPro" id="IPR027417">
    <property type="entry name" value="P-loop_NTPase"/>
</dbReference>
<feature type="binding site" evidence="9">
    <location>
        <begin position="219"/>
        <end position="226"/>
    </location>
    <ligand>
        <name>GTP</name>
        <dbReference type="ChEBI" id="CHEBI:37565"/>
    </ligand>
</feature>
<comment type="function">
    <text evidence="9">Involved in targeting and insertion of nascent membrane proteins into the cytoplasmic membrane. Acts as a receptor for the complex formed by the signal recognition particle (SRP) and the ribosome-nascent chain (RNC).</text>
</comment>
<dbReference type="Pfam" id="PF02881">
    <property type="entry name" value="SRP54_N"/>
    <property type="match status" value="1"/>
</dbReference>
<reference evidence="12 13" key="1">
    <citation type="submission" date="2024-03" db="EMBL/GenBank/DDBJ databases">
        <title>The complete genome of Streptomyces sirii sp.nov.</title>
        <authorList>
            <person name="Zakalyukina Y.V."/>
            <person name="Belik A.R."/>
            <person name="Biryukov M.V."/>
            <person name="Baturina O.A."/>
            <person name="Kabilov M.R."/>
        </authorList>
    </citation>
    <scope>NUCLEOTIDE SEQUENCE [LARGE SCALE GENOMIC DNA]</scope>
    <source>
        <strain evidence="12 13">BP-8</strain>
    </source>
</reference>
<evidence type="ECO:0000256" key="6">
    <source>
        <dbReference type="ARBA" id="ARBA00023136"/>
    </source>
</evidence>
<evidence type="ECO:0000256" key="8">
    <source>
        <dbReference type="ARBA" id="ARBA00048027"/>
    </source>
</evidence>
<evidence type="ECO:0000256" key="5">
    <source>
        <dbReference type="ARBA" id="ARBA00023134"/>
    </source>
</evidence>
<dbReference type="InterPro" id="IPR013822">
    <property type="entry name" value="Signal_recog_particl_SRP54_hlx"/>
</dbReference>
<feature type="compositionally biased region" description="Basic and acidic residues" evidence="10">
    <location>
        <begin position="51"/>
        <end position="68"/>
    </location>
</feature>
<comment type="subcellular location">
    <subcellularLocation>
        <location evidence="9">Cell membrane</location>
        <topology evidence="9">Peripheral membrane protein</topology>
        <orientation evidence="9">Cytoplasmic side</orientation>
    </subcellularLocation>
    <subcellularLocation>
        <location evidence="9">Cytoplasm</location>
    </subcellularLocation>
</comment>
<dbReference type="SMART" id="SM00963">
    <property type="entry name" value="SRP54_N"/>
    <property type="match status" value="1"/>
</dbReference>
<evidence type="ECO:0000256" key="9">
    <source>
        <dbReference type="HAMAP-Rule" id="MF_00920"/>
    </source>
</evidence>
<comment type="similarity">
    <text evidence="9">Belongs to the GTP-binding SRP family. FtsY subfamily.</text>
</comment>
<dbReference type="NCBIfam" id="TIGR00064">
    <property type="entry name" value="ftsY"/>
    <property type="match status" value="1"/>
</dbReference>
<evidence type="ECO:0000313" key="13">
    <source>
        <dbReference type="Proteomes" id="UP001626628"/>
    </source>
</evidence>
<comment type="subunit">
    <text evidence="9">Part of the signal recognition particle protein translocation system, which is composed of SRP and FtsY.</text>
</comment>
<evidence type="ECO:0000256" key="2">
    <source>
        <dbReference type="ARBA" id="ARBA00022490"/>
    </source>
</evidence>
<proteinExistence type="inferred from homology"/>
<evidence type="ECO:0000256" key="7">
    <source>
        <dbReference type="ARBA" id="ARBA00023170"/>
    </source>
</evidence>
<keyword evidence="3 9" id="KW-0547">Nucleotide-binding</keyword>
<dbReference type="EC" id="3.6.5.4" evidence="9"/>
<dbReference type="Pfam" id="PF00448">
    <property type="entry name" value="SRP54"/>
    <property type="match status" value="1"/>
</dbReference>
<keyword evidence="7 9" id="KW-0675">Receptor</keyword>
<dbReference type="InterPro" id="IPR036225">
    <property type="entry name" value="SRP/SRP_N"/>
</dbReference>
<keyword evidence="6 9" id="KW-0472">Membrane</keyword>
<dbReference type="InterPro" id="IPR000897">
    <property type="entry name" value="SRP54_GTPase_dom"/>
</dbReference>